<evidence type="ECO:0000259" key="4">
    <source>
        <dbReference type="Pfam" id="PF01833"/>
    </source>
</evidence>
<feature type="transmembrane region" description="Helical" evidence="2">
    <location>
        <begin position="187"/>
        <end position="207"/>
    </location>
</feature>
<dbReference type="SUPFAM" id="SSF81296">
    <property type="entry name" value="E set domains"/>
    <property type="match status" value="1"/>
</dbReference>
<evidence type="ECO:0000313" key="5">
    <source>
        <dbReference type="EMBL" id="OGN19161.1"/>
    </source>
</evidence>
<dbReference type="EMBL" id="MGKD01000022">
    <property type="protein sequence ID" value="OGN19161.1"/>
    <property type="molecule type" value="Genomic_DNA"/>
</dbReference>
<evidence type="ECO:0000256" key="3">
    <source>
        <dbReference type="SAM" id="SignalP"/>
    </source>
</evidence>
<dbReference type="InterPro" id="IPR013783">
    <property type="entry name" value="Ig-like_fold"/>
</dbReference>
<organism evidence="5 6">
    <name type="scientific">Candidatus Yanofskybacteria bacterium RIFCSPHIGHO2_12_FULL_45_19b</name>
    <dbReference type="NCBI Taxonomy" id="1802689"/>
    <lineage>
        <taxon>Bacteria</taxon>
        <taxon>Candidatus Yanofskyibacteriota</taxon>
    </lineage>
</organism>
<dbReference type="AlphaFoldDB" id="A0A1F8G1M8"/>
<feature type="transmembrane region" description="Helical" evidence="2">
    <location>
        <begin position="227"/>
        <end position="250"/>
    </location>
</feature>
<sequence>MKKLFFIIVATLFLVGNVALAGSITLDPTTGGPDELVTVSGANFVDGQAIVLWNGVGVETNWTDEQTLTFVVPSNTTNGSNTVEVDLGDGQKTSSTIFTVNNGAGSPGGSCPAGYKCPNNRITCNTNECVLNNGGLPVGGDNNGGNNNNSSANSNSNSNSNSPLGAFPGEDLSFQDVLKIVNGFVCWILNIATTVMIIFIIWSGFMFMMAGANPTKQQEAIKNFKTVLWGILVIFAAGVIISTVGTLFGWRATAFIPLAC</sequence>
<feature type="region of interest" description="Disordered" evidence="1">
    <location>
        <begin position="140"/>
        <end position="162"/>
    </location>
</feature>
<evidence type="ECO:0000313" key="6">
    <source>
        <dbReference type="Proteomes" id="UP000177478"/>
    </source>
</evidence>
<keyword evidence="2" id="KW-0812">Transmembrane</keyword>
<dbReference type="InterPro" id="IPR014756">
    <property type="entry name" value="Ig_E-set"/>
</dbReference>
<evidence type="ECO:0000256" key="1">
    <source>
        <dbReference type="SAM" id="MobiDB-lite"/>
    </source>
</evidence>
<dbReference type="Proteomes" id="UP000177478">
    <property type="component" value="Unassembled WGS sequence"/>
</dbReference>
<keyword evidence="2" id="KW-0472">Membrane</keyword>
<dbReference type="Pfam" id="PF01833">
    <property type="entry name" value="TIG"/>
    <property type="match status" value="1"/>
</dbReference>
<feature type="domain" description="IPT/TIG" evidence="4">
    <location>
        <begin position="27"/>
        <end position="96"/>
    </location>
</feature>
<keyword evidence="3" id="KW-0732">Signal</keyword>
<accession>A0A1F8G1M8</accession>
<feature type="compositionally biased region" description="Low complexity" evidence="1">
    <location>
        <begin position="144"/>
        <end position="162"/>
    </location>
</feature>
<gene>
    <name evidence="5" type="ORF">A3F25_01095</name>
</gene>
<comment type="caution">
    <text evidence="5">The sequence shown here is derived from an EMBL/GenBank/DDBJ whole genome shotgun (WGS) entry which is preliminary data.</text>
</comment>
<reference evidence="5 6" key="1">
    <citation type="journal article" date="2016" name="Nat. Commun.">
        <title>Thousands of microbial genomes shed light on interconnected biogeochemical processes in an aquifer system.</title>
        <authorList>
            <person name="Anantharaman K."/>
            <person name="Brown C.T."/>
            <person name="Hug L.A."/>
            <person name="Sharon I."/>
            <person name="Castelle C.J."/>
            <person name="Probst A.J."/>
            <person name="Thomas B.C."/>
            <person name="Singh A."/>
            <person name="Wilkins M.J."/>
            <person name="Karaoz U."/>
            <person name="Brodie E.L."/>
            <person name="Williams K.H."/>
            <person name="Hubbard S.S."/>
            <person name="Banfield J.F."/>
        </authorList>
    </citation>
    <scope>NUCLEOTIDE SEQUENCE [LARGE SCALE GENOMIC DNA]</scope>
</reference>
<dbReference type="Gene3D" id="2.60.40.10">
    <property type="entry name" value="Immunoglobulins"/>
    <property type="match status" value="1"/>
</dbReference>
<name>A0A1F8G1M8_9BACT</name>
<protein>
    <recommendedName>
        <fullName evidence="4">IPT/TIG domain-containing protein</fullName>
    </recommendedName>
</protein>
<dbReference type="InterPro" id="IPR002909">
    <property type="entry name" value="IPT_dom"/>
</dbReference>
<proteinExistence type="predicted"/>
<evidence type="ECO:0000256" key="2">
    <source>
        <dbReference type="SAM" id="Phobius"/>
    </source>
</evidence>
<feature type="signal peptide" evidence="3">
    <location>
        <begin position="1"/>
        <end position="21"/>
    </location>
</feature>
<dbReference type="STRING" id="1802689.A3F25_01095"/>
<feature type="chain" id="PRO_5009535607" description="IPT/TIG domain-containing protein" evidence="3">
    <location>
        <begin position="22"/>
        <end position="260"/>
    </location>
</feature>
<keyword evidence="2" id="KW-1133">Transmembrane helix</keyword>